<comment type="caution">
    <text evidence="9">The sequence shown here is derived from an EMBL/GenBank/DDBJ whole genome shotgun (WGS) entry which is preliminary data.</text>
</comment>
<feature type="transmembrane region" description="Helical" evidence="7">
    <location>
        <begin position="111"/>
        <end position="132"/>
    </location>
</feature>
<feature type="transmembrane region" description="Helical" evidence="7">
    <location>
        <begin position="6"/>
        <end position="23"/>
    </location>
</feature>
<gene>
    <name evidence="9" type="ORF">B0T17DRAFT_297</name>
</gene>
<dbReference type="PANTHER" id="PTHR33048">
    <property type="entry name" value="PTH11-LIKE INTEGRAL MEMBRANE PROTEIN (AFU_ORTHOLOGUE AFUA_5G11245)"/>
    <property type="match status" value="1"/>
</dbReference>
<keyword evidence="3 7" id="KW-1133">Transmembrane helix</keyword>
<keyword evidence="2 7" id="KW-0812">Transmembrane</keyword>
<evidence type="ECO:0000256" key="6">
    <source>
        <dbReference type="SAM" id="MobiDB-lite"/>
    </source>
</evidence>
<evidence type="ECO:0000256" key="3">
    <source>
        <dbReference type="ARBA" id="ARBA00022989"/>
    </source>
</evidence>
<dbReference type="PANTHER" id="PTHR33048:SF47">
    <property type="entry name" value="INTEGRAL MEMBRANE PROTEIN-RELATED"/>
    <property type="match status" value="1"/>
</dbReference>
<evidence type="ECO:0000256" key="5">
    <source>
        <dbReference type="ARBA" id="ARBA00038359"/>
    </source>
</evidence>
<organism evidence="9 10">
    <name type="scientific">Bombardia bombarda</name>
    <dbReference type="NCBI Taxonomy" id="252184"/>
    <lineage>
        <taxon>Eukaryota</taxon>
        <taxon>Fungi</taxon>
        <taxon>Dikarya</taxon>
        <taxon>Ascomycota</taxon>
        <taxon>Pezizomycotina</taxon>
        <taxon>Sordariomycetes</taxon>
        <taxon>Sordariomycetidae</taxon>
        <taxon>Sordariales</taxon>
        <taxon>Lasiosphaeriaceae</taxon>
        <taxon>Bombardia</taxon>
    </lineage>
</organism>
<feature type="transmembrane region" description="Helical" evidence="7">
    <location>
        <begin position="35"/>
        <end position="55"/>
    </location>
</feature>
<evidence type="ECO:0000256" key="7">
    <source>
        <dbReference type="SAM" id="Phobius"/>
    </source>
</evidence>
<evidence type="ECO:0000256" key="4">
    <source>
        <dbReference type="ARBA" id="ARBA00023136"/>
    </source>
</evidence>
<feature type="domain" description="Rhodopsin" evidence="8">
    <location>
        <begin position="3"/>
        <end position="175"/>
    </location>
</feature>
<feature type="transmembrane region" description="Helical" evidence="7">
    <location>
        <begin position="75"/>
        <end position="99"/>
    </location>
</feature>
<dbReference type="AlphaFoldDB" id="A0AA40CDB1"/>
<evidence type="ECO:0000313" key="10">
    <source>
        <dbReference type="Proteomes" id="UP001174934"/>
    </source>
</evidence>
<dbReference type="InterPro" id="IPR049326">
    <property type="entry name" value="Rhodopsin_dom_fungi"/>
</dbReference>
<dbReference type="InterPro" id="IPR052337">
    <property type="entry name" value="SAT4-like"/>
</dbReference>
<feature type="compositionally biased region" description="Basic and acidic residues" evidence="6">
    <location>
        <begin position="235"/>
        <end position="244"/>
    </location>
</feature>
<feature type="transmembrane region" description="Helical" evidence="7">
    <location>
        <begin position="152"/>
        <end position="173"/>
    </location>
</feature>
<accession>A0AA40CDB1</accession>
<evidence type="ECO:0000313" key="9">
    <source>
        <dbReference type="EMBL" id="KAK0634237.1"/>
    </source>
</evidence>
<sequence>MGLFYNLSLCFTKISILLLYLRILVTFDYIRKATYITLAIVVIYNLWAFAVYFAMCIPLARAWDHNVKGSCRGATTWWAVASLHIITDFMIFLLPIPVVTTMTIPRRQKAGLLLAFAMGFFVCLVSLLRTLWLRDRVNSKDTTWDLVTIANWSIAEINVAILCACVPTLKPLLKKMDPWMHRLFPRHWTQDNNNNNEATSSSRPLTIGSIPLRVLGVEQGGRVNAGRPIEGQGVTERDREGERH</sequence>
<proteinExistence type="inferred from homology"/>
<dbReference type="GO" id="GO:0016020">
    <property type="term" value="C:membrane"/>
    <property type="evidence" value="ECO:0007669"/>
    <property type="project" value="UniProtKB-SubCell"/>
</dbReference>
<protein>
    <recommendedName>
        <fullName evidence="8">Rhodopsin domain-containing protein</fullName>
    </recommendedName>
</protein>
<comment type="similarity">
    <text evidence="5">Belongs to the SAT4 family.</text>
</comment>
<name>A0AA40CDB1_9PEZI</name>
<feature type="region of interest" description="Disordered" evidence="6">
    <location>
        <begin position="223"/>
        <end position="244"/>
    </location>
</feature>
<evidence type="ECO:0000259" key="8">
    <source>
        <dbReference type="Pfam" id="PF20684"/>
    </source>
</evidence>
<evidence type="ECO:0000256" key="1">
    <source>
        <dbReference type="ARBA" id="ARBA00004141"/>
    </source>
</evidence>
<keyword evidence="10" id="KW-1185">Reference proteome</keyword>
<evidence type="ECO:0000256" key="2">
    <source>
        <dbReference type="ARBA" id="ARBA00022692"/>
    </source>
</evidence>
<dbReference type="Proteomes" id="UP001174934">
    <property type="component" value="Unassembled WGS sequence"/>
</dbReference>
<dbReference type="Pfam" id="PF20684">
    <property type="entry name" value="Fung_rhodopsin"/>
    <property type="match status" value="1"/>
</dbReference>
<keyword evidence="4 7" id="KW-0472">Membrane</keyword>
<dbReference type="EMBL" id="JAULSR010000001">
    <property type="protein sequence ID" value="KAK0634237.1"/>
    <property type="molecule type" value="Genomic_DNA"/>
</dbReference>
<comment type="subcellular location">
    <subcellularLocation>
        <location evidence="1">Membrane</location>
        <topology evidence="1">Multi-pass membrane protein</topology>
    </subcellularLocation>
</comment>
<reference evidence="9" key="1">
    <citation type="submission" date="2023-06" db="EMBL/GenBank/DDBJ databases">
        <title>Genome-scale phylogeny and comparative genomics of the fungal order Sordariales.</title>
        <authorList>
            <consortium name="Lawrence Berkeley National Laboratory"/>
            <person name="Hensen N."/>
            <person name="Bonometti L."/>
            <person name="Westerberg I."/>
            <person name="Brannstrom I.O."/>
            <person name="Guillou S."/>
            <person name="Cros-Aarteil S."/>
            <person name="Calhoun S."/>
            <person name="Haridas S."/>
            <person name="Kuo A."/>
            <person name="Mondo S."/>
            <person name="Pangilinan J."/>
            <person name="Riley R."/>
            <person name="LaButti K."/>
            <person name="Andreopoulos B."/>
            <person name="Lipzen A."/>
            <person name="Chen C."/>
            <person name="Yanf M."/>
            <person name="Daum C."/>
            <person name="Ng V."/>
            <person name="Clum A."/>
            <person name="Steindorff A."/>
            <person name="Ohm R."/>
            <person name="Martin F."/>
            <person name="Silar P."/>
            <person name="Natvig D."/>
            <person name="Lalanne C."/>
            <person name="Gautier V."/>
            <person name="Ament-velasquez S.L."/>
            <person name="Kruys A."/>
            <person name="Hutchinson M.I."/>
            <person name="Powell A.J."/>
            <person name="Barry K."/>
            <person name="Miller A.N."/>
            <person name="Grigoriev I.V."/>
            <person name="Debuchy R."/>
            <person name="Gladieux P."/>
            <person name="Thoren M.H."/>
            <person name="Johannesson H."/>
        </authorList>
    </citation>
    <scope>NUCLEOTIDE SEQUENCE</scope>
    <source>
        <strain evidence="9">SMH3391-2</strain>
    </source>
</reference>